<dbReference type="InterPro" id="IPR018721">
    <property type="entry name" value="DUF2252"/>
</dbReference>
<evidence type="ECO:0000313" key="2">
    <source>
        <dbReference type="EMBL" id="WIY00851.1"/>
    </source>
</evidence>
<sequence>MPHTNQDTATRDDRIARGRTARAAVPRSHHAEFPPPGRRPDPLALLARQDADRVPELVPIRYGRMAASPLAYFRGAALPAAADLATTPRTGLVVQACGDAHLTNFGLFASPERRLVFDLVDFDETLPAPWEWDVKRLAASVEVAARENAHPPAQRRRGVLAAVESYRQAMHDFAGRTALEVFHAHADADALRAIAAHRLGSSGRRRFDRTLARARARNDVDALHRFTEIRDGRLRLSARPPLVVPVSRLAGDGDPGTLEERLGDVLSRYRRTLAPERRAVLDHYRLADVARKVVGVGSVGTRCWLALLVGPGAEDPLFLQLKEAGPSVLQEFTGAAVRCEAGRRVVTGQRLMQAVGDVFLGWVRTTGFDGRVRDFYVRRLCDGKGVAEVTTMTANVLRAYARLCGWTLARAHARTGDPLAIAAYLGSGPGFAEAVREFAVACADQNERDHTALRSAIRRGHIAVASGP</sequence>
<reference evidence="2 3" key="1">
    <citation type="submission" date="2023-06" db="EMBL/GenBank/DDBJ databases">
        <authorList>
            <person name="Oyuntsetseg B."/>
            <person name="Kim S.B."/>
        </authorList>
    </citation>
    <scope>NUCLEOTIDE SEQUENCE [LARGE SCALE GENOMIC DNA]</scope>
    <source>
        <strain evidence="2 3">4-36</strain>
    </source>
</reference>
<dbReference type="RefSeq" id="WP_285997312.1">
    <property type="nucleotide sequence ID" value="NZ_CP127295.1"/>
</dbReference>
<dbReference type="Proteomes" id="UP001239397">
    <property type="component" value="Chromosome"/>
</dbReference>
<dbReference type="AlphaFoldDB" id="A0A9Y2JLK4"/>
<protein>
    <submittedName>
        <fullName evidence="2">DUF2252 domain-containing protein</fullName>
    </submittedName>
</protein>
<proteinExistence type="predicted"/>
<feature type="region of interest" description="Disordered" evidence="1">
    <location>
        <begin position="1"/>
        <end position="41"/>
    </location>
</feature>
<dbReference type="PANTHER" id="PTHR39441">
    <property type="entry name" value="DUF2252 DOMAIN-CONTAINING PROTEIN"/>
    <property type="match status" value="1"/>
</dbReference>
<accession>A0A9Y2JLK4</accession>
<dbReference type="PANTHER" id="PTHR39441:SF1">
    <property type="entry name" value="DUF2252 DOMAIN-CONTAINING PROTEIN"/>
    <property type="match status" value="1"/>
</dbReference>
<dbReference type="EMBL" id="CP127295">
    <property type="protein sequence ID" value="WIY00851.1"/>
    <property type="molecule type" value="Genomic_DNA"/>
</dbReference>
<keyword evidence="3" id="KW-1185">Reference proteome</keyword>
<evidence type="ECO:0000256" key="1">
    <source>
        <dbReference type="SAM" id="MobiDB-lite"/>
    </source>
</evidence>
<name>A0A9Y2JLK4_9PSEU</name>
<gene>
    <name evidence="2" type="ORF">QRX60_43505</name>
</gene>
<organism evidence="2 3">
    <name type="scientific">Amycolatopsis mongoliensis</name>
    <dbReference type="NCBI Taxonomy" id="715475"/>
    <lineage>
        <taxon>Bacteria</taxon>
        <taxon>Bacillati</taxon>
        <taxon>Actinomycetota</taxon>
        <taxon>Actinomycetes</taxon>
        <taxon>Pseudonocardiales</taxon>
        <taxon>Pseudonocardiaceae</taxon>
        <taxon>Amycolatopsis</taxon>
    </lineage>
</organism>
<evidence type="ECO:0000313" key="3">
    <source>
        <dbReference type="Proteomes" id="UP001239397"/>
    </source>
</evidence>
<dbReference type="Pfam" id="PF10009">
    <property type="entry name" value="DUF2252"/>
    <property type="match status" value="1"/>
</dbReference>
<dbReference type="KEGG" id="amog:QRX60_43505"/>